<feature type="chain" id="PRO_5003011175" description="Lipoprotein" evidence="1">
    <location>
        <begin position="21"/>
        <end position="172"/>
    </location>
</feature>
<dbReference type="OrthoDB" id="1495080at2"/>
<gene>
    <name evidence="2" type="ordered locus">Rmar_1611</name>
</gene>
<evidence type="ECO:0008006" key="4">
    <source>
        <dbReference type="Google" id="ProtNLM"/>
    </source>
</evidence>
<evidence type="ECO:0000313" key="3">
    <source>
        <dbReference type="Proteomes" id="UP000002221"/>
    </source>
</evidence>
<feature type="signal peptide" evidence="1">
    <location>
        <begin position="1"/>
        <end position="20"/>
    </location>
</feature>
<evidence type="ECO:0000256" key="1">
    <source>
        <dbReference type="SAM" id="SignalP"/>
    </source>
</evidence>
<name>D0MJ39_RHOM4</name>
<dbReference type="HOGENOM" id="CLU_1584047_0_0_10"/>
<evidence type="ECO:0000313" key="2">
    <source>
        <dbReference type="EMBL" id="ACY48497.1"/>
    </source>
</evidence>
<dbReference type="eggNOG" id="ENOG5030TSG">
    <property type="taxonomic scope" value="Bacteria"/>
</dbReference>
<organism evidence="2 3">
    <name type="scientific">Rhodothermus marinus (strain ATCC 43812 / DSM 4252 / R-10)</name>
    <name type="common">Rhodothermus obamensis</name>
    <dbReference type="NCBI Taxonomy" id="518766"/>
    <lineage>
        <taxon>Bacteria</taxon>
        <taxon>Pseudomonadati</taxon>
        <taxon>Rhodothermota</taxon>
        <taxon>Rhodothermia</taxon>
        <taxon>Rhodothermales</taxon>
        <taxon>Rhodothermaceae</taxon>
        <taxon>Rhodothermus</taxon>
    </lineage>
</organism>
<dbReference type="EMBL" id="CP001807">
    <property type="protein sequence ID" value="ACY48497.1"/>
    <property type="molecule type" value="Genomic_DNA"/>
</dbReference>
<dbReference type="Proteomes" id="UP000002221">
    <property type="component" value="Chromosome"/>
</dbReference>
<keyword evidence="3" id="KW-1185">Reference proteome</keyword>
<dbReference type="STRING" id="518766.Rmar_1611"/>
<protein>
    <recommendedName>
        <fullName evidence="4">Lipoprotein</fullName>
    </recommendedName>
</protein>
<sequence length="172" mass="18597">MRDRLVPVLVVLIAALVPMACEGPAGPPGPPGNANVISFSFTLNPETLRYNGPVASVGYDVPEITPSVVEGGAVLLYFYEQGTWTALPYTFAYESADLPAVDFTVTLGYAFEVGFLEVFYEASTDEIDLRQLALVQTPRQLKVVIIDGFPAGKAPVDLRDYEAVKAYFGLVD</sequence>
<accession>D0MJ39</accession>
<keyword evidence="1" id="KW-0732">Signal</keyword>
<reference evidence="2 3" key="1">
    <citation type="journal article" date="2009" name="Stand. Genomic Sci.">
        <title>Complete genome sequence of Rhodothermus marinus type strain (R-10).</title>
        <authorList>
            <person name="Nolan M."/>
            <person name="Tindall B.J."/>
            <person name="Pomrenke H."/>
            <person name="Lapidus A."/>
            <person name="Copeland A."/>
            <person name="Glavina Del Rio T."/>
            <person name="Lucas S."/>
            <person name="Chen F."/>
            <person name="Tice H."/>
            <person name="Cheng J.F."/>
            <person name="Saunders E."/>
            <person name="Han C."/>
            <person name="Bruce D."/>
            <person name="Goodwin L."/>
            <person name="Chain P."/>
            <person name="Pitluck S."/>
            <person name="Ovchinikova G."/>
            <person name="Pati A."/>
            <person name="Ivanova N."/>
            <person name="Mavromatis K."/>
            <person name="Chen A."/>
            <person name="Palaniappan K."/>
            <person name="Land M."/>
            <person name="Hauser L."/>
            <person name="Chang Y.J."/>
            <person name="Jeffries C.D."/>
            <person name="Brettin T."/>
            <person name="Goker M."/>
            <person name="Bristow J."/>
            <person name="Eisen J.A."/>
            <person name="Markowitz V."/>
            <person name="Hugenholtz P."/>
            <person name="Kyrpides N.C."/>
            <person name="Klenk H.P."/>
            <person name="Detter J.C."/>
        </authorList>
    </citation>
    <scope>NUCLEOTIDE SEQUENCE [LARGE SCALE GENOMIC DNA]</scope>
    <source>
        <strain evidence="3">ATCC 43812 / DSM 4252 / R-10</strain>
    </source>
</reference>
<dbReference type="RefSeq" id="WP_012844108.1">
    <property type="nucleotide sequence ID" value="NC_013501.1"/>
</dbReference>
<proteinExistence type="predicted"/>
<dbReference type="AlphaFoldDB" id="D0MJ39"/>
<dbReference type="KEGG" id="rmr:Rmar_1611"/>